<dbReference type="GO" id="GO:0051287">
    <property type="term" value="F:NAD binding"/>
    <property type="evidence" value="ECO:0007669"/>
    <property type="project" value="InterPro"/>
</dbReference>
<dbReference type="InterPro" id="IPR036291">
    <property type="entry name" value="NAD(P)-bd_dom_sf"/>
</dbReference>
<proteinExistence type="predicted"/>
<dbReference type="Pfam" id="PF02826">
    <property type="entry name" value="2-Hacid_dh_C"/>
    <property type="match status" value="1"/>
</dbReference>
<gene>
    <name evidence="5" type="ordered locus">Bathy13g01590</name>
</gene>
<feature type="region of interest" description="Disordered" evidence="3">
    <location>
        <begin position="139"/>
        <end position="169"/>
    </location>
</feature>
<dbReference type="SUPFAM" id="SSF51735">
    <property type="entry name" value="NAD(P)-binding Rossmann-fold domains"/>
    <property type="match status" value="1"/>
</dbReference>
<dbReference type="AlphaFoldDB" id="K8ELU5"/>
<keyword evidence="1" id="KW-0560">Oxidoreductase</keyword>
<dbReference type="eggNOG" id="KOG0068">
    <property type="taxonomic scope" value="Eukaryota"/>
</dbReference>
<feature type="compositionally biased region" description="Acidic residues" evidence="3">
    <location>
        <begin position="139"/>
        <end position="150"/>
    </location>
</feature>
<dbReference type="OrthoDB" id="496145at2759"/>
<dbReference type="KEGG" id="bpg:Bathy13g01590"/>
<feature type="region of interest" description="Disordered" evidence="3">
    <location>
        <begin position="80"/>
        <end position="100"/>
    </location>
</feature>
<keyword evidence="6" id="KW-1185">Reference proteome</keyword>
<sequence>MRCGAARTTPFIRNSILSEKSGFTRDFARAISSSFCSSSVSDETFASSSCASGFSSSEKEDLETIRRRNFPIRTVHVFEKQQQRRKKTTMSSKAKEKEEEKNSIPVTVFVNQKLMDSKPIERLRGMKFDRLKIDCVSDENDGGDDDDDFADNALGEKEESVLSSKMASSESSSSMMMKTKKISAVGWWFANTDALSKHMEREQMTMMMKTTKSGGKEEKEEKCKSGDEIVWTHSASAGVDHLLKHEAIQTHGSVMTNAKGAFSASLGEWAIFASMYFAKEVFNMQRAQREKVWKRFQVDMLKGKEMLVVGYGDIGRSIGKRAKAMGMVVNGVRSKKVIEERDREVVSEMFTLQELEKAVETADYVALALPHTRETENVVGVKVFGKMKSSAVLINVGRGASVDENALCDALNTGKIRGAALDVFQTEPLPESSPLWSIDEAKLLMSFHSADLTSDYHDLAMDVFVENLRRFDQSGGKTDDLINKVDKTVGY</sequence>
<dbReference type="GO" id="GO:0016491">
    <property type="term" value="F:oxidoreductase activity"/>
    <property type="evidence" value="ECO:0007669"/>
    <property type="project" value="UniProtKB-KW"/>
</dbReference>
<dbReference type="CDD" id="cd05300">
    <property type="entry name" value="2-Hacid_dh_1"/>
    <property type="match status" value="1"/>
</dbReference>
<feature type="domain" description="D-isomer specific 2-hydroxyacid dehydrogenase NAD-binding" evidence="4">
    <location>
        <begin position="275"/>
        <end position="440"/>
    </location>
</feature>
<evidence type="ECO:0000256" key="1">
    <source>
        <dbReference type="ARBA" id="ARBA00023002"/>
    </source>
</evidence>
<keyword evidence="2" id="KW-0520">NAD</keyword>
<evidence type="ECO:0000256" key="3">
    <source>
        <dbReference type="SAM" id="MobiDB-lite"/>
    </source>
</evidence>
<dbReference type="PANTHER" id="PTHR43333">
    <property type="entry name" value="2-HACID_DH_C DOMAIN-CONTAINING PROTEIN"/>
    <property type="match status" value="1"/>
</dbReference>
<evidence type="ECO:0000313" key="5">
    <source>
        <dbReference type="EMBL" id="CCO19227.1"/>
    </source>
</evidence>
<evidence type="ECO:0000256" key="2">
    <source>
        <dbReference type="ARBA" id="ARBA00023027"/>
    </source>
</evidence>
<dbReference type="PANTHER" id="PTHR43333:SF1">
    <property type="entry name" value="D-ISOMER SPECIFIC 2-HYDROXYACID DEHYDROGENASE NAD-BINDING DOMAIN-CONTAINING PROTEIN"/>
    <property type="match status" value="1"/>
</dbReference>
<dbReference type="GeneID" id="19012111"/>
<accession>K8ELU5</accession>
<dbReference type="RefSeq" id="XP_007509424.1">
    <property type="nucleotide sequence ID" value="XM_007509362.1"/>
</dbReference>
<dbReference type="STRING" id="41875.K8ELU5"/>
<dbReference type="EMBL" id="FO082266">
    <property type="protein sequence ID" value="CCO19227.1"/>
    <property type="molecule type" value="Genomic_DNA"/>
</dbReference>
<name>K8ELU5_9CHLO</name>
<evidence type="ECO:0000313" key="6">
    <source>
        <dbReference type="Proteomes" id="UP000198341"/>
    </source>
</evidence>
<organism evidence="5 6">
    <name type="scientific">Bathycoccus prasinos</name>
    <dbReference type="NCBI Taxonomy" id="41875"/>
    <lineage>
        <taxon>Eukaryota</taxon>
        <taxon>Viridiplantae</taxon>
        <taxon>Chlorophyta</taxon>
        <taxon>Mamiellophyceae</taxon>
        <taxon>Mamiellales</taxon>
        <taxon>Bathycoccaceae</taxon>
        <taxon>Bathycoccus</taxon>
    </lineage>
</organism>
<protein>
    <submittedName>
        <fullName evidence="5">D-isomer specific 2-hydroxyacid dehydrogenase</fullName>
    </submittedName>
</protein>
<dbReference type="Gene3D" id="3.40.50.720">
    <property type="entry name" value="NAD(P)-binding Rossmann-like Domain"/>
    <property type="match status" value="2"/>
</dbReference>
<dbReference type="Proteomes" id="UP000198341">
    <property type="component" value="Chromosome 13"/>
</dbReference>
<reference evidence="5 6" key="1">
    <citation type="submission" date="2011-10" db="EMBL/GenBank/DDBJ databases">
        <authorList>
            <person name="Genoscope - CEA"/>
        </authorList>
    </citation>
    <scope>NUCLEOTIDE SEQUENCE [LARGE SCALE GENOMIC DNA]</scope>
    <source>
        <strain evidence="5 6">RCC 1105</strain>
    </source>
</reference>
<evidence type="ECO:0000259" key="4">
    <source>
        <dbReference type="Pfam" id="PF02826"/>
    </source>
</evidence>
<dbReference type="InterPro" id="IPR006140">
    <property type="entry name" value="D-isomer_DH_NAD-bd"/>
</dbReference>